<feature type="domain" description="DNA2/NAM7 helicase helicase" evidence="24">
    <location>
        <begin position="794"/>
        <end position="867"/>
    </location>
</feature>
<keyword evidence="15" id="KW-0408">Iron</keyword>
<keyword evidence="19" id="KW-0539">Nucleus</keyword>
<proteinExistence type="inferred from homology"/>
<dbReference type="Proteomes" id="UP000253551">
    <property type="component" value="Unassembled WGS sequence"/>
</dbReference>
<evidence type="ECO:0000256" key="9">
    <source>
        <dbReference type="ARBA" id="ARBA00022723"/>
    </source>
</evidence>
<dbReference type="InterPro" id="IPR041679">
    <property type="entry name" value="DNA2/NAM7-like_C"/>
</dbReference>
<dbReference type="Pfam" id="PF13086">
    <property type="entry name" value="AAA_11"/>
    <property type="match status" value="2"/>
</dbReference>
<dbReference type="InterPro" id="IPR051827">
    <property type="entry name" value="Cas4_exonuclease"/>
</dbReference>
<dbReference type="GO" id="GO:0000014">
    <property type="term" value="F:single-stranded DNA endodeoxyribonuclease activity"/>
    <property type="evidence" value="ECO:0007669"/>
    <property type="project" value="UniProtKB-ARBA"/>
</dbReference>
<dbReference type="SUPFAM" id="SSF52540">
    <property type="entry name" value="P-loop containing nucleoside triphosphate hydrolases"/>
    <property type="match status" value="1"/>
</dbReference>
<comment type="similarity">
    <text evidence="3">Belongs to the DNA2/NAM7 helicase family.</text>
</comment>
<evidence type="ECO:0000256" key="19">
    <source>
        <dbReference type="ARBA" id="ARBA00023242"/>
    </source>
</evidence>
<keyword evidence="9" id="KW-0479">Metal-binding</keyword>
<keyword evidence="18" id="KW-0234">DNA repair</keyword>
<keyword evidence="20" id="KW-0511">Multifunctional enzyme</keyword>
<evidence type="ECO:0000256" key="10">
    <source>
        <dbReference type="ARBA" id="ARBA00022741"/>
    </source>
</evidence>
<evidence type="ECO:0000256" key="14">
    <source>
        <dbReference type="ARBA" id="ARBA00022840"/>
    </source>
</evidence>
<keyword evidence="7" id="KW-0235">DNA replication</keyword>
<dbReference type="Pfam" id="PF08696">
    <property type="entry name" value="Dna2"/>
    <property type="match status" value="1"/>
</dbReference>
<dbReference type="PANTHER" id="PTHR36531">
    <property type="entry name" value="CRISPR-ASSOCIATED EXONUCLEASE CAS4"/>
    <property type="match status" value="1"/>
</dbReference>
<comment type="caution">
    <text evidence="26">The sequence shown here is derived from an EMBL/GenBank/DDBJ whole genome shotgun (WGS) entry which is preliminary data.</text>
</comment>
<organism evidence="26 27">
    <name type="scientific">Rhizopus stolonifer</name>
    <name type="common">Rhizopus nigricans</name>
    <dbReference type="NCBI Taxonomy" id="4846"/>
    <lineage>
        <taxon>Eukaryota</taxon>
        <taxon>Fungi</taxon>
        <taxon>Fungi incertae sedis</taxon>
        <taxon>Mucoromycota</taxon>
        <taxon>Mucoromycotina</taxon>
        <taxon>Mucoromycetes</taxon>
        <taxon>Mucorales</taxon>
        <taxon>Mucorineae</taxon>
        <taxon>Rhizopodaceae</taxon>
        <taxon>Rhizopus</taxon>
    </lineage>
</organism>
<keyword evidence="14" id="KW-0067">ATP-binding</keyword>
<evidence type="ECO:0000313" key="26">
    <source>
        <dbReference type="EMBL" id="RCH89904.1"/>
    </source>
</evidence>
<dbReference type="EC" id="3.6.4.12" evidence="4"/>
<dbReference type="Pfam" id="PF13087">
    <property type="entry name" value="AAA_12"/>
    <property type="match status" value="1"/>
</dbReference>
<evidence type="ECO:0000256" key="2">
    <source>
        <dbReference type="ARBA" id="ARBA00004123"/>
    </source>
</evidence>
<name>A0A367JIX7_RHIST</name>
<dbReference type="GO" id="GO:0035861">
    <property type="term" value="C:site of double-strand break"/>
    <property type="evidence" value="ECO:0007669"/>
    <property type="project" value="UniProtKB-ARBA"/>
</dbReference>
<dbReference type="GO" id="GO:0017116">
    <property type="term" value="F:single-stranded DNA helicase activity"/>
    <property type="evidence" value="ECO:0007669"/>
    <property type="project" value="InterPro"/>
</dbReference>
<dbReference type="InterPro" id="IPR041677">
    <property type="entry name" value="DNA2/NAM7_AAA_11"/>
</dbReference>
<dbReference type="GO" id="GO:0051539">
    <property type="term" value="F:4 iron, 4 sulfur cluster binding"/>
    <property type="evidence" value="ECO:0007669"/>
    <property type="project" value="UniProtKB-KW"/>
</dbReference>
<dbReference type="InterPro" id="IPR026851">
    <property type="entry name" value="Dna2/JHS1_DEXXQ-box"/>
</dbReference>
<evidence type="ECO:0000256" key="18">
    <source>
        <dbReference type="ARBA" id="ARBA00023204"/>
    </source>
</evidence>
<comment type="catalytic activity">
    <reaction evidence="21">
        <text>ATP + H2O = ADP + phosphate + H(+)</text>
        <dbReference type="Rhea" id="RHEA:13065"/>
        <dbReference type="ChEBI" id="CHEBI:15377"/>
        <dbReference type="ChEBI" id="CHEBI:15378"/>
        <dbReference type="ChEBI" id="CHEBI:30616"/>
        <dbReference type="ChEBI" id="CHEBI:43474"/>
        <dbReference type="ChEBI" id="CHEBI:456216"/>
        <dbReference type="EC" id="3.6.4.12"/>
    </reaction>
</comment>
<comment type="subcellular location">
    <subcellularLocation>
        <location evidence="2">Nucleus</location>
    </subcellularLocation>
</comment>
<dbReference type="CDD" id="cd18041">
    <property type="entry name" value="DEXXQc_DNA2"/>
    <property type="match status" value="1"/>
</dbReference>
<dbReference type="AlphaFoldDB" id="A0A367JIX7"/>
<feature type="region of interest" description="Disordered" evidence="22">
    <location>
        <begin position="1"/>
        <end position="24"/>
    </location>
</feature>
<evidence type="ECO:0000256" key="5">
    <source>
        <dbReference type="ARBA" id="ARBA00021516"/>
    </source>
</evidence>
<keyword evidence="13" id="KW-0347">Helicase</keyword>
<evidence type="ECO:0000256" key="13">
    <source>
        <dbReference type="ARBA" id="ARBA00022806"/>
    </source>
</evidence>
<accession>A0A367JIX7</accession>
<dbReference type="OrthoDB" id="6513042at2759"/>
<feature type="domain" description="DNA2/NAM7 helicase helicase" evidence="24">
    <location>
        <begin position="699"/>
        <end position="782"/>
    </location>
</feature>
<reference evidence="26 27" key="1">
    <citation type="journal article" date="2018" name="G3 (Bethesda)">
        <title>Phylogenetic and Phylogenomic Definition of Rhizopus Species.</title>
        <authorList>
            <person name="Gryganskyi A.P."/>
            <person name="Golan J."/>
            <person name="Dolatabadi S."/>
            <person name="Mondo S."/>
            <person name="Robb S."/>
            <person name="Idnurm A."/>
            <person name="Muszewska A."/>
            <person name="Steczkiewicz K."/>
            <person name="Masonjones S."/>
            <person name="Liao H.L."/>
            <person name="Gajdeczka M.T."/>
            <person name="Anike F."/>
            <person name="Vuek A."/>
            <person name="Anishchenko I.M."/>
            <person name="Voigt K."/>
            <person name="de Hoog G.S."/>
            <person name="Smith M.E."/>
            <person name="Heitman J."/>
            <person name="Vilgalys R."/>
            <person name="Stajich J.E."/>
        </authorList>
    </citation>
    <scope>NUCLEOTIDE SEQUENCE [LARGE SCALE GENOMIC DNA]</scope>
    <source>
        <strain evidence="26 27">LSU 92-RS-03</strain>
    </source>
</reference>
<evidence type="ECO:0000256" key="1">
    <source>
        <dbReference type="ARBA" id="ARBA00001966"/>
    </source>
</evidence>
<evidence type="ECO:0000256" key="20">
    <source>
        <dbReference type="ARBA" id="ARBA00023268"/>
    </source>
</evidence>
<dbReference type="GO" id="GO:0006260">
    <property type="term" value="P:DNA replication"/>
    <property type="evidence" value="ECO:0007669"/>
    <property type="project" value="UniProtKB-KW"/>
</dbReference>
<evidence type="ECO:0000256" key="15">
    <source>
        <dbReference type="ARBA" id="ARBA00023004"/>
    </source>
</evidence>
<evidence type="ECO:0000313" key="27">
    <source>
        <dbReference type="Proteomes" id="UP000253551"/>
    </source>
</evidence>
<dbReference type="Gene3D" id="3.40.50.300">
    <property type="entry name" value="P-loop containing nucleotide triphosphate hydrolases"/>
    <property type="match status" value="2"/>
</dbReference>
<dbReference type="GO" id="GO:0005634">
    <property type="term" value="C:nucleus"/>
    <property type="evidence" value="ECO:0007669"/>
    <property type="project" value="UniProtKB-SubCell"/>
</dbReference>
<protein>
    <recommendedName>
        <fullName evidence="5">DNA replication ATP-dependent helicase/nuclease DNA2</fullName>
        <ecNumber evidence="4">3.6.4.12</ecNumber>
    </recommendedName>
</protein>
<evidence type="ECO:0000256" key="8">
    <source>
        <dbReference type="ARBA" id="ARBA00022722"/>
    </source>
</evidence>
<keyword evidence="11" id="KW-0227">DNA damage</keyword>
<evidence type="ECO:0000256" key="3">
    <source>
        <dbReference type="ARBA" id="ARBA00007913"/>
    </source>
</evidence>
<dbReference type="GO" id="GO:0006281">
    <property type="term" value="P:DNA repair"/>
    <property type="evidence" value="ECO:0007669"/>
    <property type="project" value="UniProtKB-KW"/>
</dbReference>
<dbReference type="GO" id="GO:0016887">
    <property type="term" value="F:ATP hydrolysis activity"/>
    <property type="evidence" value="ECO:0007669"/>
    <property type="project" value="RHEA"/>
</dbReference>
<dbReference type="CDD" id="cd22318">
    <property type="entry name" value="DNA2_N-like"/>
    <property type="match status" value="1"/>
</dbReference>
<evidence type="ECO:0000256" key="12">
    <source>
        <dbReference type="ARBA" id="ARBA00022801"/>
    </source>
</evidence>
<keyword evidence="10" id="KW-0547">Nucleotide-binding</keyword>
<dbReference type="Gene3D" id="3.90.320.10">
    <property type="match status" value="1"/>
</dbReference>
<keyword evidence="8" id="KW-0540">Nuclease</keyword>
<sequence>MSNPNKRIKLEDQTKENDDDDDLFGDDFDLDELNNLSTLLNKHDDQLKPKDLSVTFDDIPLNELENIFETNTRQNTAETLVPDEPRSLEMLSGPTAVGTESQQKEPVEKRKKFTRYSIADITEGNFEMGDRTFTEKILLLLQEDQDACLIARLRDDWLQTTVAIGNVVHIPTTRSETSEVIIDQKQNFIVVHPDRLISCTTVASSYQCLRRSIFQAKVRGVSDYSEALVHGNIIHRVVQNVLQTGDFSVQNIKEEMKLVIQSSLEELYALDRDEKTTMEVLGEYAESIHQFGSVYVGAAPKPRARVSTDMGSDAVKQMGCDRVAISKVLDIEEHLWSPTYGLKGMIDASIQLKLSPINRVLTVPFELKTGRTSKFLENRAQTVLYTLLMSDRYDIDIGAGVLYYSKTNSLYLVPAARNELVSLIVARNALACALSTPKQIPEMIKNFHMCQYCYVNDVCTVYHKTMENGTNITSGLHKLFDDKTEHITSKMTSFFKHWWELLGAEETDIDYIRKDIWSQTAQVREMSGRCLSNLKLNLAESDINPETAEWRYCFVRDDSEKSLLCDFSVGDPVVVSSMEGHINLAMGQVSRISSESIVLNLNGLLRNPPKPAEGIDVNNNQDFDAFIRHTTDVNQLYKNSQVRYRVDQDEIATSMAMLRNNLVQLVVNKEEERKKELIINLKKPEFDNTILPKNPINPQMNMDQRNVLTKVLQAKDYNLILGMPGTGKTTTTAEIIKYLVGMNKTILVTAFTHTALDNVLCKVRDQGIDVLRLGNIDRVMQSMKDCVPVLNNTLTTVEQMKQFYDSKKVVGVTCLGIGHFMLQKRHFDYCVIDEASQITLPMCIGPIRYADKFVLVGDLYQLPPIVQNPVASKNGLNKSLFAILAEAHPESVSKLEHQYRMNDEIMQVANTMVYDGKLKCGNHSVSTQSLMIPHLKSGLEAIHKLNKTCPYPDTSCWISEVLDPQ</sequence>
<gene>
    <name evidence="26" type="primary">DNA2_1</name>
    <name evidence="26" type="ORF">CU098_000077</name>
</gene>
<evidence type="ECO:0000256" key="21">
    <source>
        <dbReference type="ARBA" id="ARBA00047995"/>
    </source>
</evidence>
<dbReference type="PANTHER" id="PTHR36531:SF6">
    <property type="entry name" value="DNA REPLICATION ATP-DEPENDENT HELICASE_NUCLEASE DNA2"/>
    <property type="match status" value="1"/>
</dbReference>
<keyword evidence="6" id="KW-0004">4Fe-4S</keyword>
<evidence type="ECO:0000256" key="7">
    <source>
        <dbReference type="ARBA" id="ARBA00022705"/>
    </source>
</evidence>
<evidence type="ECO:0000256" key="11">
    <source>
        <dbReference type="ARBA" id="ARBA00022763"/>
    </source>
</evidence>
<comment type="cofactor">
    <cofactor evidence="1">
        <name>[4Fe-4S] cluster</name>
        <dbReference type="ChEBI" id="CHEBI:49883"/>
    </cofactor>
</comment>
<evidence type="ECO:0000259" key="23">
    <source>
        <dbReference type="Pfam" id="PF08696"/>
    </source>
</evidence>
<keyword evidence="27" id="KW-1185">Reference proteome</keyword>
<dbReference type="FunFam" id="3.40.50.300:FF:000721">
    <property type="entry name" value="DNA replication ATP-dependent helicase/nuclease DNA2"/>
    <property type="match status" value="1"/>
</dbReference>
<dbReference type="InterPro" id="IPR011604">
    <property type="entry name" value="PDDEXK-like_dom_sf"/>
</dbReference>
<dbReference type="InterPro" id="IPR027417">
    <property type="entry name" value="P-loop_NTPase"/>
</dbReference>
<evidence type="ECO:0000256" key="17">
    <source>
        <dbReference type="ARBA" id="ARBA00023125"/>
    </source>
</evidence>
<evidence type="ECO:0000256" key="6">
    <source>
        <dbReference type="ARBA" id="ARBA00022485"/>
    </source>
</evidence>
<dbReference type="EMBL" id="PJQM01003249">
    <property type="protein sequence ID" value="RCH89904.1"/>
    <property type="molecule type" value="Genomic_DNA"/>
</dbReference>
<evidence type="ECO:0000256" key="22">
    <source>
        <dbReference type="SAM" id="MobiDB-lite"/>
    </source>
</evidence>
<dbReference type="InterPro" id="IPR014808">
    <property type="entry name" value="DNA_replication_fac_Dna2_N"/>
</dbReference>
<evidence type="ECO:0000259" key="25">
    <source>
        <dbReference type="Pfam" id="PF13087"/>
    </source>
</evidence>
<dbReference type="GO" id="GO:0046872">
    <property type="term" value="F:metal ion binding"/>
    <property type="evidence" value="ECO:0007669"/>
    <property type="project" value="UniProtKB-KW"/>
</dbReference>
<feature type="domain" description="DNA2/NAM7 helicase-like C-terminal" evidence="25">
    <location>
        <begin position="876"/>
        <end position="930"/>
    </location>
</feature>
<keyword evidence="16" id="KW-0411">Iron-sulfur</keyword>
<dbReference type="STRING" id="4846.A0A367JIX7"/>
<dbReference type="GO" id="GO:0003677">
    <property type="term" value="F:DNA binding"/>
    <property type="evidence" value="ECO:0007669"/>
    <property type="project" value="UniProtKB-KW"/>
</dbReference>
<dbReference type="GO" id="GO:0005524">
    <property type="term" value="F:ATP binding"/>
    <property type="evidence" value="ECO:0007669"/>
    <property type="project" value="UniProtKB-KW"/>
</dbReference>
<evidence type="ECO:0000259" key="24">
    <source>
        <dbReference type="Pfam" id="PF13086"/>
    </source>
</evidence>
<feature type="domain" description="DNA replication factor Dna2 N-terminal" evidence="23">
    <location>
        <begin position="151"/>
        <end position="351"/>
    </location>
</feature>
<keyword evidence="12" id="KW-0378">Hydrolase</keyword>
<evidence type="ECO:0000256" key="16">
    <source>
        <dbReference type="ARBA" id="ARBA00023014"/>
    </source>
</evidence>
<evidence type="ECO:0000256" key="4">
    <source>
        <dbReference type="ARBA" id="ARBA00012551"/>
    </source>
</evidence>
<keyword evidence="17" id="KW-0238">DNA-binding</keyword>